<keyword evidence="3" id="KW-1185">Reference proteome</keyword>
<dbReference type="RefSeq" id="WP_162850887.1">
    <property type="nucleotide sequence ID" value="NZ_BAAARP010000001.1"/>
</dbReference>
<reference evidence="2 3" key="1">
    <citation type="submission" date="2019-03" db="EMBL/GenBank/DDBJ databases">
        <title>Genomic Encyclopedia of Archaeal and Bacterial Type Strains, Phase II (KMG-II): from individual species to whole genera.</title>
        <authorList>
            <person name="Goeker M."/>
        </authorList>
    </citation>
    <scope>NUCLEOTIDE SEQUENCE [LARGE SCALE GENOMIC DNA]</scope>
    <source>
        <strain evidence="2 3">DSM 24782</strain>
    </source>
</reference>
<protein>
    <submittedName>
        <fullName evidence="2">Uncharacterized protein</fullName>
    </submittedName>
</protein>
<comment type="caution">
    <text evidence="2">The sequence shown here is derived from an EMBL/GenBank/DDBJ whole genome shotgun (WGS) entry which is preliminary data.</text>
</comment>
<accession>A0A4R7FFC5</accession>
<proteinExistence type="predicted"/>
<dbReference type="Proteomes" id="UP000295344">
    <property type="component" value="Unassembled WGS sequence"/>
</dbReference>
<evidence type="ECO:0000313" key="2">
    <source>
        <dbReference type="EMBL" id="TDS76069.1"/>
    </source>
</evidence>
<feature type="transmembrane region" description="Helical" evidence="1">
    <location>
        <begin position="14"/>
        <end position="36"/>
    </location>
</feature>
<evidence type="ECO:0000256" key="1">
    <source>
        <dbReference type="SAM" id="Phobius"/>
    </source>
</evidence>
<dbReference type="EMBL" id="SOAM01000003">
    <property type="protein sequence ID" value="TDS76069.1"/>
    <property type="molecule type" value="Genomic_DNA"/>
</dbReference>
<keyword evidence="1" id="KW-1133">Transmembrane helix</keyword>
<gene>
    <name evidence="2" type="ORF">CLV52_3185</name>
</gene>
<keyword evidence="1" id="KW-0472">Membrane</keyword>
<evidence type="ECO:0000313" key="3">
    <source>
        <dbReference type="Proteomes" id="UP000295344"/>
    </source>
</evidence>
<keyword evidence="1" id="KW-0812">Transmembrane</keyword>
<organism evidence="2 3">
    <name type="scientific">Amnibacterium kyonggiense</name>
    <dbReference type="NCBI Taxonomy" id="595671"/>
    <lineage>
        <taxon>Bacteria</taxon>
        <taxon>Bacillati</taxon>
        <taxon>Actinomycetota</taxon>
        <taxon>Actinomycetes</taxon>
        <taxon>Micrococcales</taxon>
        <taxon>Microbacteriaceae</taxon>
        <taxon>Amnibacterium</taxon>
    </lineage>
</organism>
<dbReference type="AlphaFoldDB" id="A0A4R7FFC5"/>
<sequence>MPTTLIGSWPLVEAAGAVAAVLGAVALFLILNTAAVRERRPVPRP</sequence>
<name>A0A4R7FFC5_9MICO</name>